<dbReference type="Gene3D" id="1.10.510.10">
    <property type="entry name" value="Transferase(Phosphotransferase) domain 1"/>
    <property type="match status" value="1"/>
</dbReference>
<dbReference type="AlphaFoldDB" id="A0A8H5CGH0"/>
<evidence type="ECO:0000313" key="3">
    <source>
        <dbReference type="EMBL" id="KAF5341028.1"/>
    </source>
</evidence>
<feature type="region of interest" description="Disordered" evidence="1">
    <location>
        <begin position="658"/>
        <end position="812"/>
    </location>
</feature>
<dbReference type="InterPro" id="IPR040976">
    <property type="entry name" value="Pkinase_fungal"/>
</dbReference>
<evidence type="ECO:0000256" key="1">
    <source>
        <dbReference type="SAM" id="MobiDB-lite"/>
    </source>
</evidence>
<accession>A0A8H5CGH0</accession>
<organism evidence="3 4">
    <name type="scientific">Ephemerocybe angulata</name>
    <dbReference type="NCBI Taxonomy" id="980116"/>
    <lineage>
        <taxon>Eukaryota</taxon>
        <taxon>Fungi</taxon>
        <taxon>Dikarya</taxon>
        <taxon>Basidiomycota</taxon>
        <taxon>Agaricomycotina</taxon>
        <taxon>Agaricomycetes</taxon>
        <taxon>Agaricomycetidae</taxon>
        <taxon>Agaricales</taxon>
        <taxon>Agaricineae</taxon>
        <taxon>Psathyrellaceae</taxon>
        <taxon>Ephemerocybe</taxon>
    </lineage>
</organism>
<protein>
    <recommendedName>
        <fullName evidence="2">Fungal-type protein kinase domain-containing protein</fullName>
    </recommendedName>
</protein>
<sequence>MAQPRIYWTRSRTKAAQASVSGSVGLPYFPAPTLREPTPLQHVPPPSTLRIMPLHNSTDETFPAGPPDPFAQVKLEIGEEVKIVSENWIHSLYSALINPADIDTYLSSDASGYRKADGFWVELLHTPASKESLSALVSRIASRVITELGEPCGEGVTREVIDSHSATSKGTGLRPDISFKATGPSFQRGKLPNGYAGGVSYSNLASIIEVELDSKANDTELVAQTALYCKYISMMQPNRNFTRTLIVTERSFRLVHHDRSGFYVSPRMNIHRHAHTFIRIVLGLSSTKEAILGFDTSVQWKCDHETGRKSAGTITTVDANRQPVVYELKMDRPPFVRAGLCGRGTTCWYAIHPQTGEEVLIKDTWRESSKTSEYPYLVAAQGVEGVVQVLSFQDYCAETNAYRPADFVTKNYVCRTKSRVVMRCYGKTLEHFTSRFQAISALRDAIQGHRGLLSKSILHRDVSLQNILMGVMGAAPGTRGILIDLDMAIWTHADLSVLRAERGIGTPRFQSVSVMRNLALQLPPVHDHLDDIESFFYVLCHLVLLFDSPGKRRKEMDERLGRWEEENIEAAADLKISLLINSWECSTWWGEATEELFCGFQEIIEPIVRQRSGIRGSARSNAVERRDRLEAVAKGPVGDIYDKVLKLFDNALAAYEREDQASAAEEPSLEPSTPLVETEPATYPSSKGTPGLANHKRRSEEDHPDASPSKRTRTSLDPNVDFEVRKDVNDRPKAALPKAVRRSARSTPAVLSPALAPPSGPSGISKSTAVPLLKRTSRSKARSVPKKPAQPGTRLNTSPPKPVRRSARLNRP</sequence>
<feature type="domain" description="Fungal-type protein kinase" evidence="2">
    <location>
        <begin position="199"/>
        <end position="394"/>
    </location>
</feature>
<keyword evidence="4" id="KW-1185">Reference proteome</keyword>
<gene>
    <name evidence="3" type="ORF">D9611_005916</name>
</gene>
<feature type="compositionally biased region" description="Basic residues" evidence="1">
    <location>
        <begin position="775"/>
        <end position="785"/>
    </location>
</feature>
<feature type="domain" description="Fungal-type protein kinase" evidence="2">
    <location>
        <begin position="413"/>
        <end position="542"/>
    </location>
</feature>
<evidence type="ECO:0000259" key="2">
    <source>
        <dbReference type="Pfam" id="PF17667"/>
    </source>
</evidence>
<dbReference type="PANTHER" id="PTHR38248:SF2">
    <property type="entry name" value="FUNK1 11"/>
    <property type="match status" value="1"/>
</dbReference>
<dbReference type="InterPro" id="IPR008266">
    <property type="entry name" value="Tyr_kinase_AS"/>
</dbReference>
<dbReference type="GO" id="GO:0004672">
    <property type="term" value="F:protein kinase activity"/>
    <property type="evidence" value="ECO:0007669"/>
    <property type="project" value="InterPro"/>
</dbReference>
<name>A0A8H5CGH0_9AGAR</name>
<dbReference type="InterPro" id="IPR011009">
    <property type="entry name" value="Kinase-like_dom_sf"/>
</dbReference>
<evidence type="ECO:0000313" key="4">
    <source>
        <dbReference type="Proteomes" id="UP000541558"/>
    </source>
</evidence>
<dbReference type="PROSITE" id="PS00109">
    <property type="entry name" value="PROTEIN_KINASE_TYR"/>
    <property type="match status" value="1"/>
</dbReference>
<feature type="compositionally biased region" description="Basic residues" evidence="1">
    <location>
        <begin position="802"/>
        <end position="812"/>
    </location>
</feature>
<dbReference type="Proteomes" id="UP000541558">
    <property type="component" value="Unassembled WGS sequence"/>
</dbReference>
<dbReference type="SUPFAM" id="SSF56112">
    <property type="entry name" value="Protein kinase-like (PK-like)"/>
    <property type="match status" value="1"/>
</dbReference>
<comment type="caution">
    <text evidence="3">The sequence shown here is derived from an EMBL/GenBank/DDBJ whole genome shotgun (WGS) entry which is preliminary data.</text>
</comment>
<dbReference type="PANTHER" id="PTHR38248">
    <property type="entry name" value="FUNK1 6"/>
    <property type="match status" value="1"/>
</dbReference>
<dbReference type="Pfam" id="PF17667">
    <property type="entry name" value="Pkinase_fungal"/>
    <property type="match status" value="2"/>
</dbReference>
<dbReference type="OrthoDB" id="312874at2759"/>
<dbReference type="EMBL" id="JAACJK010000002">
    <property type="protein sequence ID" value="KAF5341028.1"/>
    <property type="molecule type" value="Genomic_DNA"/>
</dbReference>
<feature type="compositionally biased region" description="Basic and acidic residues" evidence="1">
    <location>
        <begin position="722"/>
        <end position="733"/>
    </location>
</feature>
<reference evidence="3 4" key="1">
    <citation type="journal article" date="2020" name="ISME J.">
        <title>Uncovering the hidden diversity of litter-decomposition mechanisms in mushroom-forming fungi.</title>
        <authorList>
            <person name="Floudas D."/>
            <person name="Bentzer J."/>
            <person name="Ahren D."/>
            <person name="Johansson T."/>
            <person name="Persson P."/>
            <person name="Tunlid A."/>
        </authorList>
    </citation>
    <scope>NUCLEOTIDE SEQUENCE [LARGE SCALE GENOMIC DNA]</scope>
    <source>
        <strain evidence="3 4">CBS 175.51</strain>
    </source>
</reference>
<proteinExistence type="predicted"/>